<dbReference type="Pfam" id="PF11232">
    <property type="entry name" value="Med25"/>
    <property type="match status" value="1"/>
</dbReference>
<sequence length="313" mass="34824">QQQQQQQLQQQSPQSQQPPQQSAYNHQSGFINEQQSQGQMVNIGQGQMSVVPGPRDRRVIWSGTIEYQDRNGQSPNQRNVTFLLNCNVSVDVQDTDISTADWPPKLTIQLLPQSMLTGLQQQCKNSRQVFFHFPNSNNNPNPEALRNLYTLMGHGFAGCVSFPSTSEIRIILLMYSAKKKSFIGLIPNDQMGIVQGIKTVVTRHRLRVGVSNSMTGVNSNTGATQMTSQVMTGANAAATQGNMGAGGTMQSQMSMPVNTAQQQGLQQTQQQQQQGQAQVQAGDQRRQQIMQTMHTDHQAVKQFQQQQQQLQQQ</sequence>
<dbReference type="GO" id="GO:0045944">
    <property type="term" value="P:positive regulation of transcription by RNA polymerase II"/>
    <property type="evidence" value="ECO:0007669"/>
    <property type="project" value="TreeGrafter"/>
</dbReference>
<feature type="non-terminal residue" evidence="3">
    <location>
        <position position="313"/>
    </location>
</feature>
<evidence type="ECO:0000313" key="3">
    <source>
        <dbReference type="EMBL" id="CEK63793.1"/>
    </source>
</evidence>
<proteinExistence type="predicted"/>
<dbReference type="AlphaFoldDB" id="A0A0B6Z5H4"/>
<feature type="compositionally biased region" description="Low complexity" evidence="1">
    <location>
        <begin position="260"/>
        <end position="282"/>
    </location>
</feature>
<feature type="region of interest" description="Disordered" evidence="1">
    <location>
        <begin position="245"/>
        <end position="313"/>
    </location>
</feature>
<feature type="compositionally biased region" description="Low complexity" evidence="1">
    <location>
        <begin position="302"/>
        <end position="313"/>
    </location>
</feature>
<dbReference type="PANTHER" id="PTHR12433">
    <property type="entry name" value="MEDIATOR OF RNA POLYMERASE II TRANSCRIPTION SUBUNIT 25"/>
    <property type="match status" value="1"/>
</dbReference>
<feature type="non-terminal residue" evidence="3">
    <location>
        <position position="1"/>
    </location>
</feature>
<organism evidence="3">
    <name type="scientific">Arion vulgaris</name>
    <dbReference type="NCBI Taxonomy" id="1028688"/>
    <lineage>
        <taxon>Eukaryota</taxon>
        <taxon>Metazoa</taxon>
        <taxon>Spiralia</taxon>
        <taxon>Lophotrochozoa</taxon>
        <taxon>Mollusca</taxon>
        <taxon>Gastropoda</taxon>
        <taxon>Heterobranchia</taxon>
        <taxon>Euthyneura</taxon>
        <taxon>Panpulmonata</taxon>
        <taxon>Eupulmonata</taxon>
        <taxon>Stylommatophora</taxon>
        <taxon>Helicina</taxon>
        <taxon>Arionoidea</taxon>
        <taxon>Arionidae</taxon>
        <taxon>Arion</taxon>
    </lineage>
</organism>
<dbReference type="GO" id="GO:0005667">
    <property type="term" value="C:transcription regulator complex"/>
    <property type="evidence" value="ECO:0007669"/>
    <property type="project" value="TreeGrafter"/>
</dbReference>
<accession>A0A0B6Z5H4</accession>
<evidence type="ECO:0000256" key="1">
    <source>
        <dbReference type="SAM" id="MobiDB-lite"/>
    </source>
</evidence>
<dbReference type="InterPro" id="IPR038196">
    <property type="entry name" value="Med25_PTOV_sf"/>
</dbReference>
<dbReference type="PANTHER" id="PTHR12433:SF11">
    <property type="entry name" value="MEDIATOR OF RNA POLYMERASE II TRANSCRIPTION SUBUNIT 25"/>
    <property type="match status" value="1"/>
</dbReference>
<dbReference type="Gene3D" id="2.40.290.30">
    <property type="entry name" value="Mediator complex subunit 25, ACID domain"/>
    <property type="match status" value="1"/>
</dbReference>
<feature type="region of interest" description="Disordered" evidence="1">
    <location>
        <begin position="1"/>
        <end position="26"/>
    </location>
</feature>
<reference evidence="3" key="1">
    <citation type="submission" date="2014-12" db="EMBL/GenBank/DDBJ databases">
        <title>Insight into the proteome of Arion vulgaris.</title>
        <authorList>
            <person name="Aradska J."/>
            <person name="Bulat T."/>
            <person name="Smidak R."/>
            <person name="Sarate P."/>
            <person name="Gangsoo J."/>
            <person name="Sialana F."/>
            <person name="Bilban M."/>
            <person name="Lubec G."/>
        </authorList>
    </citation>
    <scope>NUCLEOTIDE SEQUENCE</scope>
    <source>
        <tissue evidence="3">Skin</tissue>
    </source>
</reference>
<dbReference type="InterPro" id="IPR021394">
    <property type="entry name" value="Med25_PTOV"/>
</dbReference>
<feature type="compositionally biased region" description="Polar residues" evidence="1">
    <location>
        <begin position="245"/>
        <end position="259"/>
    </location>
</feature>
<feature type="compositionally biased region" description="Low complexity" evidence="1">
    <location>
        <begin position="1"/>
        <end position="22"/>
    </location>
</feature>
<dbReference type="EMBL" id="HACG01016928">
    <property type="protein sequence ID" value="CEK63793.1"/>
    <property type="molecule type" value="Transcribed_RNA"/>
</dbReference>
<dbReference type="GO" id="GO:0016592">
    <property type="term" value="C:mediator complex"/>
    <property type="evidence" value="ECO:0007669"/>
    <property type="project" value="TreeGrafter"/>
</dbReference>
<gene>
    <name evidence="3" type="primary">ORF49515</name>
</gene>
<feature type="domain" description="Mediator complex subunit Med25 PTOV" evidence="2">
    <location>
        <begin position="56"/>
        <end position="205"/>
    </location>
</feature>
<evidence type="ECO:0000259" key="2">
    <source>
        <dbReference type="Pfam" id="PF11232"/>
    </source>
</evidence>
<protein>
    <recommendedName>
        <fullName evidence="2">Mediator complex subunit Med25 PTOV domain-containing protein</fullName>
    </recommendedName>
</protein>
<name>A0A0B6Z5H4_9EUPU</name>